<evidence type="ECO:0000313" key="2">
    <source>
        <dbReference type="EMBL" id="MPC51578.1"/>
    </source>
</evidence>
<dbReference type="OrthoDB" id="6342757at2759"/>
<dbReference type="EMBL" id="VSRR010010267">
    <property type="protein sequence ID" value="MPC51578.1"/>
    <property type="molecule type" value="Genomic_DNA"/>
</dbReference>
<proteinExistence type="predicted"/>
<feature type="region of interest" description="Disordered" evidence="1">
    <location>
        <begin position="172"/>
        <end position="197"/>
    </location>
</feature>
<name>A0A5B7G363_PORTR</name>
<accession>A0A5B7G363</accession>
<gene>
    <name evidence="2" type="ORF">E2C01_045427</name>
</gene>
<dbReference type="Proteomes" id="UP000324222">
    <property type="component" value="Unassembled WGS sequence"/>
</dbReference>
<sequence>MQCLTVAKPVPTATTRPSTSPAMLPAHGVKDEELIHRLISMEVSATLQDMVSCCCSYEATCSTASAIQFSPSQLCALTSHRKNKRHKQTTTPGQHGKPPATRSGPPAGPPCLSLVPTDIAKVSVLLQTVPVVTAIAGATRQKLPIALRRMLCATTVAAQAITTSTAVPMCQETPGTLDLQPPPNGHNQGPISPPSSS</sequence>
<dbReference type="AlphaFoldDB" id="A0A5B7G363"/>
<comment type="caution">
    <text evidence="2">The sequence shown here is derived from an EMBL/GenBank/DDBJ whole genome shotgun (WGS) entry which is preliminary data.</text>
</comment>
<feature type="compositionally biased region" description="Low complexity" evidence="1">
    <location>
        <begin position="9"/>
        <end position="22"/>
    </location>
</feature>
<feature type="region of interest" description="Disordered" evidence="1">
    <location>
        <begin position="80"/>
        <end position="112"/>
    </location>
</feature>
<evidence type="ECO:0000313" key="3">
    <source>
        <dbReference type="Proteomes" id="UP000324222"/>
    </source>
</evidence>
<keyword evidence="3" id="KW-1185">Reference proteome</keyword>
<reference evidence="2 3" key="1">
    <citation type="submission" date="2019-05" db="EMBL/GenBank/DDBJ databases">
        <title>Another draft genome of Portunus trituberculatus and its Hox gene families provides insights of decapod evolution.</title>
        <authorList>
            <person name="Jeong J.-H."/>
            <person name="Song I."/>
            <person name="Kim S."/>
            <person name="Choi T."/>
            <person name="Kim D."/>
            <person name="Ryu S."/>
            <person name="Kim W."/>
        </authorList>
    </citation>
    <scope>NUCLEOTIDE SEQUENCE [LARGE SCALE GENOMIC DNA]</scope>
    <source>
        <tissue evidence="2">Muscle</tissue>
    </source>
</reference>
<organism evidence="2 3">
    <name type="scientific">Portunus trituberculatus</name>
    <name type="common">Swimming crab</name>
    <name type="synonym">Neptunus trituberculatus</name>
    <dbReference type="NCBI Taxonomy" id="210409"/>
    <lineage>
        <taxon>Eukaryota</taxon>
        <taxon>Metazoa</taxon>
        <taxon>Ecdysozoa</taxon>
        <taxon>Arthropoda</taxon>
        <taxon>Crustacea</taxon>
        <taxon>Multicrustacea</taxon>
        <taxon>Malacostraca</taxon>
        <taxon>Eumalacostraca</taxon>
        <taxon>Eucarida</taxon>
        <taxon>Decapoda</taxon>
        <taxon>Pleocyemata</taxon>
        <taxon>Brachyura</taxon>
        <taxon>Eubrachyura</taxon>
        <taxon>Portunoidea</taxon>
        <taxon>Portunidae</taxon>
        <taxon>Portuninae</taxon>
        <taxon>Portunus</taxon>
    </lineage>
</organism>
<protein>
    <submittedName>
        <fullName evidence="2">Uncharacterized protein</fullName>
    </submittedName>
</protein>
<feature type="region of interest" description="Disordered" evidence="1">
    <location>
        <begin position="1"/>
        <end position="25"/>
    </location>
</feature>
<evidence type="ECO:0000256" key="1">
    <source>
        <dbReference type="SAM" id="MobiDB-lite"/>
    </source>
</evidence>